<evidence type="ECO:0000313" key="2">
    <source>
        <dbReference type="Proteomes" id="UP000189733"/>
    </source>
</evidence>
<dbReference type="OrthoDB" id="7546248at2"/>
<dbReference type="EMBL" id="FUYA01000004">
    <property type="protein sequence ID" value="SKA70883.1"/>
    <property type="molecule type" value="Genomic_DNA"/>
</dbReference>
<organism evidence="1 2">
    <name type="scientific">Desulfobaculum bizertense DSM 18034</name>
    <dbReference type="NCBI Taxonomy" id="1121442"/>
    <lineage>
        <taxon>Bacteria</taxon>
        <taxon>Pseudomonadati</taxon>
        <taxon>Thermodesulfobacteriota</taxon>
        <taxon>Desulfovibrionia</taxon>
        <taxon>Desulfovibrionales</taxon>
        <taxon>Desulfovibrionaceae</taxon>
        <taxon>Desulfobaculum</taxon>
    </lineage>
</organism>
<dbReference type="RefSeq" id="WP_078684661.1">
    <property type="nucleotide sequence ID" value="NZ_FUYA01000004.1"/>
</dbReference>
<sequence length="457" mass="50817">MTQLFYKDQVLDTLAQRVNVAQFLSFSPNLEPRYSRIFGFAANHHFPSIKDNILALLKASPENSLNIRSFAPDSPQGNEFIYGLTDINEILLNLNRLAQKGLYTIVNETIDVNDGGVSGVLQNSRVEFAPGVIPRFVENPSVDPVPTYPKEIAERLLQTVYGFLPSLNYPPSERVEFSIHPKRRGWKNEHTIIWEIQSTKKDNISYSVTWPNAFSRLIGDKAYGLLIASTLHDFVPRTTCFSRNPKLGLFTFGTPTGSEQLWIRTCPAVQDPGKFTTQRGWTDPFNLMNNDDPTGQAIPSCLAQEEVTAVYSGALVNTTSGAPLIEGVRGFGDNFMLGTQSPSKIPTAIKKNVLSVFSKLSSKITVSRFEWVYDGNRVWIVQLHTGAPVSSDKIIYPGTPSTFISFDVHDGLEKLRKVVLQAQKTQQGINLQGNVGMSSHMADILRKAQIPSKIIPQ</sequence>
<reference evidence="1 2" key="1">
    <citation type="submission" date="2017-02" db="EMBL/GenBank/DDBJ databases">
        <authorList>
            <person name="Peterson S.W."/>
        </authorList>
    </citation>
    <scope>NUCLEOTIDE SEQUENCE [LARGE SCALE GENOMIC DNA]</scope>
    <source>
        <strain evidence="1 2">DSM 18034</strain>
    </source>
</reference>
<dbReference type="Proteomes" id="UP000189733">
    <property type="component" value="Unassembled WGS sequence"/>
</dbReference>
<proteinExistence type="predicted"/>
<accession>A0A1T4W0X5</accession>
<name>A0A1T4W0X5_9BACT</name>
<gene>
    <name evidence="1" type="ORF">SAMN02745702_01358</name>
</gene>
<protein>
    <submittedName>
        <fullName evidence="1">Uncharacterized protein</fullName>
    </submittedName>
</protein>
<dbReference type="AlphaFoldDB" id="A0A1T4W0X5"/>
<keyword evidence="2" id="KW-1185">Reference proteome</keyword>
<evidence type="ECO:0000313" key="1">
    <source>
        <dbReference type="EMBL" id="SKA70883.1"/>
    </source>
</evidence>
<dbReference type="STRING" id="1121442.SAMN02745702_01358"/>